<keyword evidence="5" id="KW-0496">Mitochondrion</keyword>
<keyword evidence="3" id="KW-0809">Transit peptide</keyword>
<comment type="subcellular location">
    <subcellularLocation>
        <location evidence="1">Mitochondrion</location>
    </subcellularLocation>
</comment>
<dbReference type="VEuPathDB" id="FungiDB:PV10_02167"/>
<dbReference type="Proteomes" id="UP000054302">
    <property type="component" value="Unassembled WGS sequence"/>
</dbReference>
<dbReference type="PANTHER" id="PTHR12810">
    <property type="entry name" value="MITOCHONDRIAL 28S RIBOSOMAL PROTEIN S29"/>
    <property type="match status" value="1"/>
</dbReference>
<evidence type="ECO:0000256" key="1">
    <source>
        <dbReference type="ARBA" id="ARBA00004173"/>
    </source>
</evidence>
<dbReference type="PANTHER" id="PTHR12810:SF0">
    <property type="entry name" value="SMALL RIBOSOMAL SUBUNIT PROTEIN MS29"/>
    <property type="match status" value="1"/>
</dbReference>
<feature type="region of interest" description="Disordered" evidence="8">
    <location>
        <begin position="42"/>
        <end position="70"/>
    </location>
</feature>
<protein>
    <recommendedName>
        <fullName evidence="7">Small ribosomal subunit protein mS29</fullName>
    </recommendedName>
</protein>
<evidence type="ECO:0000313" key="10">
    <source>
        <dbReference type="Proteomes" id="UP000054302"/>
    </source>
</evidence>
<dbReference type="GeneID" id="27320012"/>
<evidence type="ECO:0000256" key="5">
    <source>
        <dbReference type="ARBA" id="ARBA00023128"/>
    </source>
</evidence>
<dbReference type="Pfam" id="PF10236">
    <property type="entry name" value="DAP3"/>
    <property type="match status" value="1"/>
</dbReference>
<evidence type="ECO:0000256" key="2">
    <source>
        <dbReference type="ARBA" id="ARBA00009863"/>
    </source>
</evidence>
<keyword evidence="10" id="KW-1185">Reference proteome</keyword>
<dbReference type="AlphaFoldDB" id="A0A0D2A5Z3"/>
<evidence type="ECO:0000256" key="8">
    <source>
        <dbReference type="SAM" id="MobiDB-lite"/>
    </source>
</evidence>
<accession>A0A0D2A5Z3</accession>
<evidence type="ECO:0000256" key="4">
    <source>
        <dbReference type="ARBA" id="ARBA00022980"/>
    </source>
</evidence>
<dbReference type="HOGENOM" id="CLU_046315_1_0_1"/>
<gene>
    <name evidence="9" type="ORF">PV10_02167</name>
</gene>
<evidence type="ECO:0000256" key="3">
    <source>
        <dbReference type="ARBA" id="ARBA00022946"/>
    </source>
</evidence>
<dbReference type="STRING" id="212818.A0A0D2A5Z3"/>
<dbReference type="GO" id="GO:0003735">
    <property type="term" value="F:structural constituent of ribosome"/>
    <property type="evidence" value="ECO:0007669"/>
    <property type="project" value="TreeGrafter"/>
</dbReference>
<evidence type="ECO:0000256" key="6">
    <source>
        <dbReference type="ARBA" id="ARBA00023274"/>
    </source>
</evidence>
<dbReference type="EMBL" id="KN847521">
    <property type="protein sequence ID" value="KIV94398.1"/>
    <property type="molecule type" value="Genomic_DNA"/>
</dbReference>
<reference evidence="9 10" key="1">
    <citation type="submission" date="2015-01" db="EMBL/GenBank/DDBJ databases">
        <title>The Genome Sequence of Exophiala mesophila CBS40295.</title>
        <authorList>
            <consortium name="The Broad Institute Genomics Platform"/>
            <person name="Cuomo C."/>
            <person name="de Hoog S."/>
            <person name="Gorbushina A."/>
            <person name="Stielow B."/>
            <person name="Teixiera M."/>
            <person name="Abouelleil A."/>
            <person name="Chapman S.B."/>
            <person name="Priest M."/>
            <person name="Young S.K."/>
            <person name="Wortman J."/>
            <person name="Nusbaum C."/>
            <person name="Birren B."/>
        </authorList>
    </citation>
    <scope>NUCLEOTIDE SEQUENCE [LARGE SCALE GENOMIC DNA]</scope>
    <source>
        <strain evidence="9 10">CBS 40295</strain>
    </source>
</reference>
<dbReference type="GO" id="GO:0005763">
    <property type="term" value="C:mitochondrial small ribosomal subunit"/>
    <property type="evidence" value="ECO:0007669"/>
    <property type="project" value="TreeGrafter"/>
</dbReference>
<organism evidence="9 10">
    <name type="scientific">Exophiala mesophila</name>
    <name type="common">Black yeast-like fungus</name>
    <dbReference type="NCBI Taxonomy" id="212818"/>
    <lineage>
        <taxon>Eukaryota</taxon>
        <taxon>Fungi</taxon>
        <taxon>Dikarya</taxon>
        <taxon>Ascomycota</taxon>
        <taxon>Pezizomycotina</taxon>
        <taxon>Eurotiomycetes</taxon>
        <taxon>Chaetothyriomycetidae</taxon>
        <taxon>Chaetothyriales</taxon>
        <taxon>Herpotrichiellaceae</taxon>
        <taxon>Exophiala</taxon>
    </lineage>
</organism>
<dbReference type="RefSeq" id="XP_016225972.1">
    <property type="nucleotide sequence ID" value="XM_016366454.1"/>
</dbReference>
<sequence length="488" mass="53780">MSLSVCTECLARLRLSSKPSILSPTTAFVTISQTSSFHSSAAQHASIIKKKAPPQLKGPRRSQGVRLKKKAREKITLPAVGERRALRRRIIISNTNALEVKEMEDLSAQNAVLDESSNQVLGLSGPILDQLRDCEAFKRTQNWNMFRRPATLIRSETLDVARTMEQVAPGQTAKLFLTGERQSGKSILLLQAMYLAFLKDWIVINIPEAQDFVNNTSAYGPLRSQTAEGEEQSNAEQLYIQPGLAKALLHRLAYSNEAVLKSLKLNHKHAGFLRVKPASSISDLALIGAQEQTLAVPVWEAVWKELNTPGQNPRPPILLTVDSVDHWMGPSKYRSAEFEVIHAQQFTLVKQLTELFFSESKTPLAHGGMMMMSTSGSNKPGFPSFAMLIEQFRARDKGVDPSSSAFPVPQPYSKTDTRVTGLFSKNAGVRFMDVNGSTVSESKALLEYFARSGLLHRGVTDHVVNQLRALSSGGVMGELARLGRRVTA</sequence>
<keyword evidence="6" id="KW-0687">Ribonucleoprotein</keyword>
<evidence type="ECO:0000256" key="7">
    <source>
        <dbReference type="ARBA" id="ARBA00035140"/>
    </source>
</evidence>
<dbReference type="OMA" id="GLAHWMT"/>
<evidence type="ECO:0000313" key="9">
    <source>
        <dbReference type="EMBL" id="KIV94398.1"/>
    </source>
</evidence>
<name>A0A0D2A5Z3_EXOME</name>
<proteinExistence type="inferred from homology"/>
<keyword evidence="4" id="KW-0689">Ribosomal protein</keyword>
<comment type="similarity">
    <text evidence="2">Belongs to the mitochondrion-specific ribosomal protein mS29 family.</text>
</comment>
<dbReference type="InterPro" id="IPR019368">
    <property type="entry name" value="Ribosomal_mS29"/>
</dbReference>
<dbReference type="OrthoDB" id="274828at2759"/>